<protein>
    <recommendedName>
        <fullName evidence="5">RNA polymerase sigma factor</fullName>
    </recommendedName>
</protein>
<dbReference type="PIRSF" id="PIRSF000770">
    <property type="entry name" value="RNA_pol_sigma-SigE/K"/>
    <property type="match status" value="1"/>
</dbReference>
<dbReference type="InterPro" id="IPR014284">
    <property type="entry name" value="RNA_pol_sigma-70_dom"/>
</dbReference>
<organism evidence="8 9">
    <name type="scientific">Alkaliphilus serpentinus</name>
    <dbReference type="NCBI Taxonomy" id="1482731"/>
    <lineage>
        <taxon>Bacteria</taxon>
        <taxon>Bacillati</taxon>
        <taxon>Bacillota</taxon>
        <taxon>Clostridia</taxon>
        <taxon>Peptostreptococcales</taxon>
        <taxon>Natronincolaceae</taxon>
        <taxon>Alkaliphilus</taxon>
    </lineage>
</organism>
<dbReference type="Proteomes" id="UP000465601">
    <property type="component" value="Unassembled WGS sequence"/>
</dbReference>
<dbReference type="SUPFAM" id="SSF88659">
    <property type="entry name" value="Sigma3 and sigma4 domains of RNA polymerase sigma factors"/>
    <property type="match status" value="2"/>
</dbReference>
<dbReference type="InterPro" id="IPR000943">
    <property type="entry name" value="RNA_pol_sigma70"/>
</dbReference>
<dbReference type="Gene3D" id="1.10.1740.10">
    <property type="match status" value="1"/>
</dbReference>
<dbReference type="NCBIfam" id="NF005413">
    <property type="entry name" value="PRK06986.1"/>
    <property type="match status" value="1"/>
</dbReference>
<dbReference type="Gene3D" id="1.20.140.160">
    <property type="match status" value="1"/>
</dbReference>
<feature type="domain" description="RNA polymerase sigma-70" evidence="7">
    <location>
        <begin position="209"/>
        <end position="235"/>
    </location>
</feature>
<evidence type="ECO:0000256" key="3">
    <source>
        <dbReference type="ARBA" id="ARBA00023125"/>
    </source>
</evidence>
<comment type="function">
    <text evidence="5">Sigma factors are initiation factors that promote the attachment of RNA polymerase to specific initiation sites and are then released.</text>
</comment>
<dbReference type="InterPro" id="IPR013324">
    <property type="entry name" value="RNA_pol_sigma_r3/r4-like"/>
</dbReference>
<comment type="similarity">
    <text evidence="5">Belongs to the sigma-70 factor family.</text>
</comment>
<dbReference type="Pfam" id="PF04539">
    <property type="entry name" value="Sigma70_r3"/>
    <property type="match status" value="1"/>
</dbReference>
<dbReference type="EMBL" id="WBZB01000013">
    <property type="protein sequence ID" value="KAB3531358.1"/>
    <property type="molecule type" value="Genomic_DNA"/>
</dbReference>
<evidence type="ECO:0000259" key="7">
    <source>
        <dbReference type="PROSITE" id="PS00716"/>
    </source>
</evidence>
<dbReference type="PRINTS" id="PR00046">
    <property type="entry name" value="SIGMA70FCT"/>
</dbReference>
<name>A0A833HPV2_9FIRM</name>
<dbReference type="PROSITE" id="PS00715">
    <property type="entry name" value="SIGMA70_1"/>
    <property type="match status" value="1"/>
</dbReference>
<dbReference type="InterPro" id="IPR013325">
    <property type="entry name" value="RNA_pol_sigma_r2"/>
</dbReference>
<dbReference type="RefSeq" id="WP_151865084.1">
    <property type="nucleotide sequence ID" value="NZ_WBZB01000013.1"/>
</dbReference>
<dbReference type="GO" id="GO:0016987">
    <property type="term" value="F:sigma factor activity"/>
    <property type="evidence" value="ECO:0007669"/>
    <property type="project" value="UniProtKB-KW"/>
</dbReference>
<dbReference type="Pfam" id="PF04542">
    <property type="entry name" value="Sigma70_r2"/>
    <property type="match status" value="1"/>
</dbReference>
<evidence type="ECO:0000313" key="9">
    <source>
        <dbReference type="Proteomes" id="UP000465601"/>
    </source>
</evidence>
<dbReference type="PANTHER" id="PTHR30385:SF7">
    <property type="entry name" value="RNA POLYMERASE SIGMA FACTOR FLIA"/>
    <property type="match status" value="1"/>
</dbReference>
<feature type="domain" description="RNA polymerase sigma-70" evidence="6">
    <location>
        <begin position="49"/>
        <end position="62"/>
    </location>
</feature>
<accession>A0A833HPV2</accession>
<dbReference type="InterPro" id="IPR012845">
    <property type="entry name" value="RNA_pol_sigma_FliA_WhiG"/>
</dbReference>
<keyword evidence="4 5" id="KW-0804">Transcription</keyword>
<dbReference type="InterPro" id="IPR007627">
    <property type="entry name" value="RNA_pol_sigma70_r2"/>
</dbReference>
<dbReference type="SUPFAM" id="SSF88946">
    <property type="entry name" value="Sigma2 domain of RNA polymerase sigma factors"/>
    <property type="match status" value="1"/>
</dbReference>
<dbReference type="AlphaFoldDB" id="A0A833HPV2"/>
<proteinExistence type="inferred from homology"/>
<keyword evidence="2 5" id="KW-0731">Sigma factor</keyword>
<sequence length="240" mass="27644">MEHIKLWQNYKNNNDVISKHSLIEAYIELVKIIAGRLYSNYGTNVEYDDLVSYGIFGLIDAIEKFEIDKNVKFETYAQIRIRGAIIDQLRNLDWIPRSIRQKAKTVEVAYRKLENQHGRNATDTEIADELLISVDEFHSLLQQINNLNIVSLEENLLEGSIKNLSGSKENTPEEILCGQETKQILQTSIELLPEREKQVISLYYFEELTYKEIGAILGISESRVSQLHSKAISRLKSKLT</sequence>
<dbReference type="OrthoDB" id="9799825at2"/>
<gene>
    <name evidence="8" type="ORF">F8153_04045</name>
</gene>
<dbReference type="InterPro" id="IPR007630">
    <property type="entry name" value="RNA_pol_sigma70_r4"/>
</dbReference>
<dbReference type="PROSITE" id="PS00716">
    <property type="entry name" value="SIGMA70_2"/>
    <property type="match status" value="1"/>
</dbReference>
<dbReference type="PANTHER" id="PTHR30385">
    <property type="entry name" value="SIGMA FACTOR F FLAGELLAR"/>
    <property type="match status" value="1"/>
</dbReference>
<evidence type="ECO:0000256" key="4">
    <source>
        <dbReference type="ARBA" id="ARBA00023163"/>
    </source>
</evidence>
<dbReference type="GO" id="GO:0006352">
    <property type="term" value="P:DNA-templated transcription initiation"/>
    <property type="evidence" value="ECO:0007669"/>
    <property type="project" value="InterPro"/>
</dbReference>
<dbReference type="NCBIfam" id="TIGR02479">
    <property type="entry name" value="FliA_WhiG"/>
    <property type="match status" value="1"/>
</dbReference>
<keyword evidence="1 5" id="KW-0805">Transcription regulation</keyword>
<dbReference type="NCBIfam" id="TIGR02937">
    <property type="entry name" value="sigma70-ECF"/>
    <property type="match status" value="1"/>
</dbReference>
<evidence type="ECO:0000256" key="2">
    <source>
        <dbReference type="ARBA" id="ARBA00023082"/>
    </source>
</evidence>
<dbReference type="CDD" id="cd06171">
    <property type="entry name" value="Sigma70_r4"/>
    <property type="match status" value="1"/>
</dbReference>
<dbReference type="InterPro" id="IPR007624">
    <property type="entry name" value="RNA_pol_sigma70_r3"/>
</dbReference>
<comment type="caution">
    <text evidence="8">The sequence shown here is derived from an EMBL/GenBank/DDBJ whole genome shotgun (WGS) entry which is preliminary data.</text>
</comment>
<dbReference type="Pfam" id="PF04545">
    <property type="entry name" value="Sigma70_r4"/>
    <property type="match status" value="1"/>
</dbReference>
<evidence type="ECO:0000313" key="8">
    <source>
        <dbReference type="EMBL" id="KAB3531358.1"/>
    </source>
</evidence>
<reference evidence="8 9" key="1">
    <citation type="submission" date="2019-10" db="EMBL/GenBank/DDBJ databases">
        <title>Alkaliphilus serpentinus sp. nov. and Alkaliphilus pronyensis sp. nov., two novel anaerobic alkaliphilic species isolated from the serpentinized-hosted hydrothermal field of the Prony Bay (New Caledonia).</title>
        <authorList>
            <person name="Postec A."/>
        </authorList>
    </citation>
    <scope>NUCLEOTIDE SEQUENCE [LARGE SCALE GENOMIC DNA]</scope>
    <source>
        <strain evidence="8 9">LacT</strain>
    </source>
</reference>
<dbReference type="GO" id="GO:0003677">
    <property type="term" value="F:DNA binding"/>
    <property type="evidence" value="ECO:0007669"/>
    <property type="project" value="UniProtKB-KW"/>
</dbReference>
<keyword evidence="3 5" id="KW-0238">DNA-binding</keyword>
<keyword evidence="9" id="KW-1185">Reference proteome</keyword>
<evidence type="ECO:0000259" key="6">
    <source>
        <dbReference type="PROSITE" id="PS00715"/>
    </source>
</evidence>
<evidence type="ECO:0000256" key="1">
    <source>
        <dbReference type="ARBA" id="ARBA00023015"/>
    </source>
</evidence>
<dbReference type="GO" id="GO:0003899">
    <property type="term" value="F:DNA-directed RNA polymerase activity"/>
    <property type="evidence" value="ECO:0007669"/>
    <property type="project" value="InterPro"/>
</dbReference>
<evidence type="ECO:0000256" key="5">
    <source>
        <dbReference type="RuleBase" id="RU362124"/>
    </source>
</evidence>